<dbReference type="InterPro" id="IPR027389">
    <property type="entry name" value="B_mannosylTrfase_Bre-3/Egh"/>
</dbReference>
<dbReference type="AlphaFoldDB" id="A0A1J7BDE0"/>
<accession>A0A1J7BDE0</accession>
<comment type="caution">
    <text evidence="3">The sequence shown here is derived from an EMBL/GenBank/DDBJ whole genome shotgun (WGS) entry which is preliminary data.</text>
</comment>
<organism evidence="3 4">
    <name type="scientific">Mangrovactinospora gilvigrisea</name>
    <dbReference type="NCBI Taxonomy" id="1428644"/>
    <lineage>
        <taxon>Bacteria</taxon>
        <taxon>Bacillati</taxon>
        <taxon>Actinomycetota</taxon>
        <taxon>Actinomycetes</taxon>
        <taxon>Kitasatosporales</taxon>
        <taxon>Streptomycetaceae</taxon>
        <taxon>Mangrovactinospora</taxon>
    </lineage>
</organism>
<evidence type="ECO:0000259" key="2">
    <source>
        <dbReference type="Pfam" id="PF13632"/>
    </source>
</evidence>
<gene>
    <name evidence="3" type="ORF">BIV57_15470</name>
</gene>
<dbReference type="PANTHER" id="PTHR16779">
    <property type="entry name" value="BETA-1,4-MANNOSYLTRANSFERASE EGH"/>
    <property type="match status" value="1"/>
</dbReference>
<feature type="transmembrane region" description="Helical" evidence="1">
    <location>
        <begin position="431"/>
        <end position="456"/>
    </location>
</feature>
<dbReference type="PANTHER" id="PTHR16779:SF1">
    <property type="entry name" value="BETA-1,4-MANNOSYLTRANSFERASE EGH"/>
    <property type="match status" value="1"/>
</dbReference>
<evidence type="ECO:0000256" key="1">
    <source>
        <dbReference type="SAM" id="Phobius"/>
    </source>
</evidence>
<keyword evidence="1" id="KW-0812">Transmembrane</keyword>
<proteinExistence type="predicted"/>
<dbReference type="Pfam" id="PF13632">
    <property type="entry name" value="Glyco_trans_2_3"/>
    <property type="match status" value="1"/>
</dbReference>
<dbReference type="InterPro" id="IPR001173">
    <property type="entry name" value="Glyco_trans_2-like"/>
</dbReference>
<name>A0A1J7BDE0_9ACTN</name>
<keyword evidence="1" id="KW-0472">Membrane</keyword>
<dbReference type="GO" id="GO:0019187">
    <property type="term" value="F:beta-1,4-mannosyltransferase activity"/>
    <property type="evidence" value="ECO:0007669"/>
    <property type="project" value="InterPro"/>
</dbReference>
<dbReference type="Proteomes" id="UP000243342">
    <property type="component" value="Unassembled WGS sequence"/>
</dbReference>
<evidence type="ECO:0000313" key="3">
    <source>
        <dbReference type="EMBL" id="OIV36597.1"/>
    </source>
</evidence>
<dbReference type="SUPFAM" id="SSF53448">
    <property type="entry name" value="Nucleotide-diphospho-sugar transferases"/>
    <property type="match status" value="1"/>
</dbReference>
<feature type="transmembrane region" description="Helical" evidence="1">
    <location>
        <begin position="389"/>
        <end position="410"/>
    </location>
</feature>
<feature type="domain" description="Glycosyltransferase 2-like" evidence="2">
    <location>
        <begin position="185"/>
        <end position="400"/>
    </location>
</feature>
<feature type="transmembrane region" description="Helical" evidence="1">
    <location>
        <begin position="352"/>
        <end position="377"/>
    </location>
</feature>
<feature type="transmembrane region" description="Helical" evidence="1">
    <location>
        <begin position="12"/>
        <end position="31"/>
    </location>
</feature>
<keyword evidence="1" id="KW-1133">Transmembrane helix</keyword>
<evidence type="ECO:0000313" key="4">
    <source>
        <dbReference type="Proteomes" id="UP000243342"/>
    </source>
</evidence>
<sequence>MGSAHRAPWRPRVFPFLLFYALIVAVCGYVYRPDETVQGWILTIVWSMPAVGIAVGVQGIFLSRLRARQLDRLPLPEPATAETLLVVVPTIGRDDTYPALARSVRSYVAHLPEWFRGGFRVDIVTEEGCSAGAKIDELAAEDPRIRVVTVPKRYVTPRGTRFKARANHYAHELRRAEGEARDDVWVLHMDDDTGVGRDTAIALAQFLQAQRSAKSFRQKHLAQGILCYPREYAHSRFTWFADAVRPADDISRFRALTGLGTPLAGLHGELLVIRASVEAEIGWDFGPRCIVEDAQLALHFCRRYPGRSDWFAGRSYGASPATVPDFVRQRARWAQGLLRLSLTRSVPLKQRAFLAVNVLAWVLSPFQHISIVLLVAWLTGHMNTAPVTASVILVWGLNFAYTLWMYWEGLRINAQASVRGWGMRRWWEPPLVLLGIPVFAMLEGWGTALGLFRFVFLGRRRTEFTVIAKPA</sequence>
<dbReference type="STRING" id="1428644.BIV57_15470"/>
<dbReference type="EMBL" id="MLCF01000085">
    <property type="protein sequence ID" value="OIV36597.1"/>
    <property type="molecule type" value="Genomic_DNA"/>
</dbReference>
<dbReference type="InterPro" id="IPR029044">
    <property type="entry name" value="Nucleotide-diphossugar_trans"/>
</dbReference>
<protein>
    <submittedName>
        <fullName evidence="3">Membrane glycosyltransferase</fullName>
    </submittedName>
</protein>
<keyword evidence="4" id="KW-1185">Reference proteome</keyword>
<reference evidence="3 4" key="1">
    <citation type="submission" date="2016-10" db="EMBL/GenBank/DDBJ databases">
        <title>Genome sequence of Streptomyces gilvigriseus MUSC 26.</title>
        <authorList>
            <person name="Lee L.-H."/>
            <person name="Ser H.-L."/>
        </authorList>
    </citation>
    <scope>NUCLEOTIDE SEQUENCE [LARGE SCALE GENOMIC DNA]</scope>
    <source>
        <strain evidence="3 4">MUSC 26</strain>
    </source>
</reference>
<feature type="transmembrane region" description="Helical" evidence="1">
    <location>
        <begin position="37"/>
        <end position="62"/>
    </location>
</feature>
<dbReference type="GO" id="GO:0005737">
    <property type="term" value="C:cytoplasm"/>
    <property type="evidence" value="ECO:0007669"/>
    <property type="project" value="TreeGrafter"/>
</dbReference>
<keyword evidence="3" id="KW-0808">Transferase</keyword>